<dbReference type="InterPro" id="IPR014746">
    <property type="entry name" value="Gln_synth/guanido_kin_cat_dom"/>
</dbReference>
<protein>
    <recommendedName>
        <fullName evidence="3">Glutamate--cysteine ligase</fullName>
    </recommendedName>
</protein>
<gene>
    <name evidence="1" type="ORF">ABW22_04220</name>
</gene>
<proteinExistence type="predicted"/>
<sequence length="477" mass="52953">MGQEINRTRFSEADLQQFSAQLVAETAALRSFAKAGGFKDARYVAGFELEAWLLDHAGLPKPVNEAYLRALSDPLVVPELSRFNVELNAPSVEMGAGVLAAMEESLLATWDKCQQVAHGMDAVLAMIGILPTIRDEDLCLANMSAMKRFDVLNTQVLQQRDGAPIRIDIAGTDQLHLSRPDVMLEAATTSFQLHLQVPFDLAGRYYNASLISCAPLLAAAVNSPLLFGQRLWQETRVPLFEQSVELGGYNGLAEPSVRRVTFGRGYVARSPLELFEENLEHYPVLLPMPQTESPARFPHLRLHNGAIWRWVRPLIGFDAAGQAHVRLEQRVLPSGPTVLDMVANAALYYGLVHALARQPRAAESDLPFAVARANFYAAARHGLQAELTWLDGRRYPVREWLLKIGLPLARQGLRDFGLSDAEIEHYLGVVEARVRSGQTGAAWQLQRLARVGGDLHRMMDDYLDNQRAGAPVHEWDL</sequence>
<name>A0A106BRI2_THIDE</name>
<accession>A0A106BRI2</accession>
<reference evidence="1 2" key="1">
    <citation type="journal article" date="2015" name="Appl. Environ. Microbiol.">
        <title>Aerobic and Anaerobic Thiosulfate Oxidation by a Cold-Adapted, Subglacial Chemoautotroph.</title>
        <authorList>
            <person name="Harrold Z.R."/>
            <person name="Skidmore M.L."/>
            <person name="Hamilton T.L."/>
            <person name="Desch L."/>
            <person name="Amada K."/>
            <person name="van Gelder W."/>
            <person name="Glover K."/>
            <person name="Roden E.E."/>
            <person name="Boyd E.S."/>
        </authorList>
    </citation>
    <scope>NUCLEOTIDE SEQUENCE [LARGE SCALE GENOMIC DNA]</scope>
    <source>
        <strain evidence="1 2">RG</strain>
    </source>
</reference>
<dbReference type="GO" id="GO:0016879">
    <property type="term" value="F:ligase activity, forming carbon-nitrogen bonds"/>
    <property type="evidence" value="ECO:0007669"/>
    <property type="project" value="TreeGrafter"/>
</dbReference>
<dbReference type="PATRIC" id="fig|36861.3.peg.296"/>
<dbReference type="Proteomes" id="UP000064243">
    <property type="component" value="Unassembled WGS sequence"/>
</dbReference>
<evidence type="ECO:0000313" key="1">
    <source>
        <dbReference type="EMBL" id="KVW97313.1"/>
    </source>
</evidence>
<dbReference type="PIRSF" id="PIRSF012666">
    <property type="entry name" value="UCP012666"/>
    <property type="match status" value="1"/>
</dbReference>
<dbReference type="OrthoDB" id="240589at2"/>
<evidence type="ECO:0000313" key="2">
    <source>
        <dbReference type="Proteomes" id="UP000064243"/>
    </source>
</evidence>
<dbReference type="Gene3D" id="3.30.590.20">
    <property type="match status" value="1"/>
</dbReference>
<keyword evidence="2" id="KW-1185">Reference proteome</keyword>
<dbReference type="InterPro" id="IPR050141">
    <property type="entry name" value="GCL_type2/YbdK_subfam"/>
</dbReference>
<comment type="caution">
    <text evidence="1">The sequence shown here is derived from an EMBL/GenBank/DDBJ whole genome shotgun (WGS) entry which is preliminary data.</text>
</comment>
<dbReference type="Pfam" id="PF04107">
    <property type="entry name" value="GCS2"/>
    <property type="match status" value="1"/>
</dbReference>
<evidence type="ECO:0008006" key="3">
    <source>
        <dbReference type="Google" id="ProtNLM"/>
    </source>
</evidence>
<organism evidence="1 2">
    <name type="scientific">Thiobacillus denitrificans</name>
    <dbReference type="NCBI Taxonomy" id="36861"/>
    <lineage>
        <taxon>Bacteria</taxon>
        <taxon>Pseudomonadati</taxon>
        <taxon>Pseudomonadota</taxon>
        <taxon>Betaproteobacteria</taxon>
        <taxon>Nitrosomonadales</taxon>
        <taxon>Thiobacillaceae</taxon>
        <taxon>Thiobacillus</taxon>
    </lineage>
</organism>
<dbReference type="PANTHER" id="PTHR36510:SF3">
    <property type="entry name" value="CONSERVED PROTEIN"/>
    <property type="match status" value="1"/>
</dbReference>
<dbReference type="PANTHER" id="PTHR36510">
    <property type="entry name" value="GLUTAMATE--CYSTEINE LIGASE 2-RELATED"/>
    <property type="match status" value="1"/>
</dbReference>
<dbReference type="AlphaFoldDB" id="A0A106BRI2"/>
<dbReference type="InterPro" id="IPR016602">
    <property type="entry name" value="UCP012666"/>
</dbReference>
<dbReference type="EMBL" id="LDUG01000016">
    <property type="protein sequence ID" value="KVW97313.1"/>
    <property type="molecule type" value="Genomic_DNA"/>
</dbReference>
<dbReference type="InterPro" id="IPR006336">
    <property type="entry name" value="GCS2"/>
</dbReference>
<dbReference type="RefSeq" id="WP_059752244.1">
    <property type="nucleotide sequence ID" value="NZ_LDUG01000016.1"/>
</dbReference>
<dbReference type="SUPFAM" id="SSF55931">
    <property type="entry name" value="Glutamine synthetase/guanido kinase"/>
    <property type="match status" value="1"/>
</dbReference>